<feature type="transmembrane region" description="Helical" evidence="1">
    <location>
        <begin position="74"/>
        <end position="93"/>
    </location>
</feature>
<dbReference type="AlphaFoldDB" id="A0A3G1L254"/>
<feature type="transmembrane region" description="Helical" evidence="1">
    <location>
        <begin position="113"/>
        <end position="134"/>
    </location>
</feature>
<reference evidence="3 4" key="1">
    <citation type="submission" date="2016-10" db="EMBL/GenBank/DDBJ databases">
        <title>Complete Genome Sequence of Peptococcaceae strain DCMF.</title>
        <authorList>
            <person name="Edwards R.J."/>
            <person name="Holland S.I."/>
            <person name="Deshpande N.P."/>
            <person name="Wong Y.K."/>
            <person name="Ertan H."/>
            <person name="Manefield M."/>
            <person name="Russell T.L."/>
            <person name="Lee M.J."/>
        </authorList>
    </citation>
    <scope>NUCLEOTIDE SEQUENCE [LARGE SCALE GENOMIC DNA]</scope>
    <source>
        <strain evidence="3 4">DCMF</strain>
    </source>
</reference>
<dbReference type="Pfam" id="PF01569">
    <property type="entry name" value="PAP2"/>
    <property type="match status" value="1"/>
</dbReference>
<dbReference type="CDD" id="cd03392">
    <property type="entry name" value="PAP2_like_2"/>
    <property type="match status" value="1"/>
</dbReference>
<dbReference type="SUPFAM" id="SSF48317">
    <property type="entry name" value="Acid phosphatase/Vanadium-dependent haloperoxidase"/>
    <property type="match status" value="1"/>
</dbReference>
<dbReference type="Gene3D" id="1.20.144.10">
    <property type="entry name" value="Phosphatidic acid phosphatase type 2/haloperoxidase"/>
    <property type="match status" value="2"/>
</dbReference>
<dbReference type="InterPro" id="IPR000326">
    <property type="entry name" value="PAP2/HPO"/>
</dbReference>
<proteinExistence type="predicted"/>
<feature type="transmembrane region" description="Helical" evidence="1">
    <location>
        <begin position="141"/>
        <end position="163"/>
    </location>
</feature>
<keyword evidence="1" id="KW-0812">Transmembrane</keyword>
<protein>
    <recommendedName>
        <fullName evidence="2">Phosphatidic acid phosphatase type 2/haloperoxidase domain-containing protein</fullName>
    </recommendedName>
</protein>
<evidence type="ECO:0000313" key="3">
    <source>
        <dbReference type="EMBL" id="ATW28873.1"/>
    </source>
</evidence>
<evidence type="ECO:0000256" key="1">
    <source>
        <dbReference type="SAM" id="Phobius"/>
    </source>
</evidence>
<feature type="transmembrane region" description="Helical" evidence="1">
    <location>
        <begin position="42"/>
        <end position="62"/>
    </location>
</feature>
<organism evidence="3 4">
    <name type="scientific">Formimonas warabiya</name>
    <dbReference type="NCBI Taxonomy" id="1761012"/>
    <lineage>
        <taxon>Bacteria</taxon>
        <taxon>Bacillati</taxon>
        <taxon>Bacillota</taxon>
        <taxon>Clostridia</taxon>
        <taxon>Eubacteriales</taxon>
        <taxon>Peptococcaceae</taxon>
        <taxon>Candidatus Formimonas</taxon>
    </lineage>
</organism>
<dbReference type="KEGG" id="fwa:DCMF_24255"/>
<name>A0A3G1L254_FORW1</name>
<dbReference type="EMBL" id="CP017634">
    <property type="protein sequence ID" value="ATW28873.1"/>
    <property type="molecule type" value="Genomic_DNA"/>
</dbReference>
<gene>
    <name evidence="3" type="ORF">DCMF_24255</name>
</gene>
<feature type="transmembrane region" description="Helical" evidence="1">
    <location>
        <begin position="169"/>
        <end position="190"/>
    </location>
</feature>
<keyword evidence="4" id="KW-1185">Reference proteome</keyword>
<dbReference type="Proteomes" id="UP000323521">
    <property type="component" value="Chromosome"/>
</dbReference>
<dbReference type="InterPro" id="IPR036938">
    <property type="entry name" value="PAP2/HPO_sf"/>
</dbReference>
<sequence length="197" mass="22271">MLLFAKLSEDLINDELKLFDQIVIHVINLIHGPLTTQIMKGITSMGSPAVMLFLAVLVWIYFLLAKKHFWDSNMVLIALTGSWIMNELLKWIFQRSRPDIARMVQVTGYSFPSGHAMVSFAFYGMLAYLTWINLTKRKTKVFCTGILLLLICAIGISRIYLGVHYPSDVLAGFAAGGFWLVGCILGLQAIRYYRSNI</sequence>
<dbReference type="PANTHER" id="PTHR14969">
    <property type="entry name" value="SPHINGOSINE-1-PHOSPHATE PHOSPHOHYDROLASE"/>
    <property type="match status" value="1"/>
</dbReference>
<feature type="domain" description="Phosphatidic acid phosphatase type 2/haloperoxidase" evidence="2">
    <location>
        <begin position="69"/>
        <end position="184"/>
    </location>
</feature>
<accession>A0A3G1L254</accession>
<dbReference type="PANTHER" id="PTHR14969:SF13">
    <property type="entry name" value="AT30094P"/>
    <property type="match status" value="1"/>
</dbReference>
<evidence type="ECO:0000259" key="2">
    <source>
        <dbReference type="SMART" id="SM00014"/>
    </source>
</evidence>
<dbReference type="SMART" id="SM00014">
    <property type="entry name" value="acidPPc"/>
    <property type="match status" value="1"/>
</dbReference>
<keyword evidence="1" id="KW-1133">Transmembrane helix</keyword>
<keyword evidence="1" id="KW-0472">Membrane</keyword>
<evidence type="ECO:0000313" key="4">
    <source>
        <dbReference type="Proteomes" id="UP000323521"/>
    </source>
</evidence>